<dbReference type="InterPro" id="IPR000014">
    <property type="entry name" value="PAS"/>
</dbReference>
<feature type="transmembrane region" description="Helical" evidence="3">
    <location>
        <begin position="12"/>
        <end position="31"/>
    </location>
</feature>
<sequence>MKISNTISKSIFIVSTVSIILVLLITILLQYNNFLQESQEIKTTYIEQKKRHLKKEVDKVYKYIEFRDKEIIDNLKKELKQKVENAYNTALYIYNENKNKKSEQEIKELIVNVLKNYSFTNERSYYFINSNKGRAILFNKESYLDSYKDVWNLYDVKGEYIIQKQSTIALNHGSGYITNHFVKPDLTNNKQYPKLSYIKHFEPFNWHIGIGEYLDDIEKQVQDTILNYVASIRYDKSGYIFINTLDKKALIFSGEKQNPIKIYPDYELFKKQLDVSTNSEGGFIRYNFTKLDSKKEYPKIAYVKRYEKWGWMIGTGAYIDEIDEIIEQKKLFLKNSVFFQLELAFIFILLVILIIYFISKKTSSLINMHIENFINEFKIATKEFKKINTYNLVYDEFKTLANSLNQTLEQRNKDYEKLNNYTKIINEHIISSSTDLNGMITDVSQAFCEISGFTKEELIGQNHNIIRDPSLSKEFYEEVWEQLNKNNSFKGEIKNRKKSGESYWVDIIIQPIFENGVKIGYTAIKHDITDKKRIEELSITDELTKLYNRRYFNIKIEELILKATKKEQVLSLFIMDVDYFKKYNDTYGHQEGDEALIKISTFLKSFFKEYKSYVFRLGGEEFAILLISKDKEEAVYLANSLKEGIEDLKIIHEKSEVSSYMTSSTGLAFLEKEMESKELYIKADKALYKAKQEGRNKVSII</sequence>
<dbReference type="EMBL" id="CP031217">
    <property type="protein sequence ID" value="AXH11529.1"/>
    <property type="molecule type" value="Genomic_DNA"/>
</dbReference>
<dbReference type="GO" id="GO:0005886">
    <property type="term" value="C:plasma membrane"/>
    <property type="evidence" value="ECO:0007669"/>
    <property type="project" value="TreeGrafter"/>
</dbReference>
<dbReference type="CDD" id="cd00130">
    <property type="entry name" value="PAS"/>
    <property type="match status" value="1"/>
</dbReference>
<dbReference type="PROSITE" id="PS50112">
    <property type="entry name" value="PAS"/>
    <property type="match status" value="1"/>
</dbReference>
<dbReference type="PANTHER" id="PTHR45138:SF9">
    <property type="entry name" value="DIGUANYLATE CYCLASE DGCM-RELATED"/>
    <property type="match status" value="1"/>
</dbReference>
<feature type="domain" description="PAC" evidence="5">
    <location>
        <begin position="489"/>
        <end position="540"/>
    </location>
</feature>
<feature type="transmembrane region" description="Helical" evidence="3">
    <location>
        <begin position="337"/>
        <end position="358"/>
    </location>
</feature>
<feature type="domain" description="PAS" evidence="4">
    <location>
        <begin position="435"/>
        <end position="462"/>
    </location>
</feature>
<dbReference type="PROSITE" id="PS50887">
    <property type="entry name" value="GGDEF"/>
    <property type="match status" value="1"/>
</dbReference>
<evidence type="ECO:0000259" key="5">
    <source>
        <dbReference type="PROSITE" id="PS50113"/>
    </source>
</evidence>
<evidence type="ECO:0000259" key="4">
    <source>
        <dbReference type="PROSITE" id="PS50112"/>
    </source>
</evidence>
<dbReference type="InterPro" id="IPR000160">
    <property type="entry name" value="GGDEF_dom"/>
</dbReference>
<dbReference type="AlphaFoldDB" id="A0AAX2A5F6"/>
<dbReference type="RefSeq" id="WP_114838402.1">
    <property type="nucleotide sequence ID" value="NZ_CP031217.1"/>
</dbReference>
<dbReference type="PANTHER" id="PTHR45138">
    <property type="entry name" value="REGULATORY COMPONENTS OF SENSORY TRANSDUCTION SYSTEM"/>
    <property type="match status" value="1"/>
</dbReference>
<dbReference type="KEGG" id="hbv:ABIV_0508"/>
<reference evidence="8 10" key="1">
    <citation type="submission" date="2017-10" db="EMBL/GenBank/DDBJ databases">
        <title>Genomics of the genus Arcobacter.</title>
        <authorList>
            <person name="Perez-Cataluna A."/>
            <person name="Figueras M.J."/>
        </authorList>
    </citation>
    <scope>NUCLEOTIDE SEQUENCE [LARGE SCALE GENOMIC DNA]</scope>
    <source>
        <strain evidence="8 10">CECT 7835</strain>
    </source>
</reference>
<dbReference type="Gene3D" id="3.30.70.270">
    <property type="match status" value="1"/>
</dbReference>
<dbReference type="InterPro" id="IPR043128">
    <property type="entry name" value="Rev_trsase/Diguanyl_cyclase"/>
</dbReference>
<evidence type="ECO:0000313" key="8">
    <source>
        <dbReference type="EMBL" id="RXK09288.1"/>
    </source>
</evidence>
<evidence type="ECO:0000256" key="3">
    <source>
        <dbReference type="SAM" id="Phobius"/>
    </source>
</evidence>
<keyword evidence="3" id="KW-0472">Membrane</keyword>
<proteinExistence type="predicted"/>
<dbReference type="InterPro" id="IPR035965">
    <property type="entry name" value="PAS-like_dom_sf"/>
</dbReference>
<dbReference type="GO" id="GO:0043709">
    <property type="term" value="P:cell adhesion involved in single-species biofilm formation"/>
    <property type="evidence" value="ECO:0007669"/>
    <property type="project" value="TreeGrafter"/>
</dbReference>
<dbReference type="FunFam" id="3.30.70.270:FF:000001">
    <property type="entry name" value="Diguanylate cyclase domain protein"/>
    <property type="match status" value="1"/>
</dbReference>
<dbReference type="CDD" id="cd01949">
    <property type="entry name" value="GGDEF"/>
    <property type="match status" value="1"/>
</dbReference>
<evidence type="ECO:0000313" key="7">
    <source>
        <dbReference type="EMBL" id="AXH11529.1"/>
    </source>
</evidence>
<dbReference type="InterPro" id="IPR050469">
    <property type="entry name" value="Diguanylate_Cyclase"/>
</dbReference>
<dbReference type="GO" id="GO:0052621">
    <property type="term" value="F:diguanylate cyclase activity"/>
    <property type="evidence" value="ECO:0007669"/>
    <property type="project" value="UniProtKB-EC"/>
</dbReference>
<evidence type="ECO:0000313" key="9">
    <source>
        <dbReference type="Proteomes" id="UP000253850"/>
    </source>
</evidence>
<dbReference type="Pfam" id="PF13426">
    <property type="entry name" value="PAS_9"/>
    <property type="match status" value="1"/>
</dbReference>
<evidence type="ECO:0000256" key="1">
    <source>
        <dbReference type="ARBA" id="ARBA00012528"/>
    </source>
</evidence>
<dbReference type="NCBIfam" id="TIGR00254">
    <property type="entry name" value="GGDEF"/>
    <property type="match status" value="1"/>
</dbReference>
<dbReference type="InterPro" id="IPR000700">
    <property type="entry name" value="PAS-assoc_C"/>
</dbReference>
<evidence type="ECO:0000256" key="2">
    <source>
        <dbReference type="ARBA" id="ARBA00034247"/>
    </source>
</evidence>
<dbReference type="SUPFAM" id="SSF55073">
    <property type="entry name" value="Nucleotide cyclase"/>
    <property type="match status" value="1"/>
</dbReference>
<dbReference type="PROSITE" id="PS50113">
    <property type="entry name" value="PAC"/>
    <property type="match status" value="1"/>
</dbReference>
<dbReference type="Pfam" id="PF00990">
    <property type="entry name" value="GGDEF"/>
    <property type="match status" value="1"/>
</dbReference>
<keyword evidence="10" id="KW-1185">Reference proteome</keyword>
<dbReference type="EC" id="2.7.7.65" evidence="1"/>
<dbReference type="SUPFAM" id="SSF55785">
    <property type="entry name" value="PYP-like sensor domain (PAS domain)"/>
    <property type="match status" value="1"/>
</dbReference>
<dbReference type="Proteomes" id="UP000253850">
    <property type="component" value="Chromosome"/>
</dbReference>
<evidence type="ECO:0000313" key="10">
    <source>
        <dbReference type="Proteomes" id="UP000289193"/>
    </source>
</evidence>
<organism evidence="8 10">
    <name type="scientific">Halarcobacter bivalviorum</name>
    <dbReference type="NCBI Taxonomy" id="663364"/>
    <lineage>
        <taxon>Bacteria</taxon>
        <taxon>Pseudomonadati</taxon>
        <taxon>Campylobacterota</taxon>
        <taxon>Epsilonproteobacteria</taxon>
        <taxon>Campylobacterales</taxon>
        <taxon>Arcobacteraceae</taxon>
        <taxon>Halarcobacter</taxon>
    </lineage>
</organism>
<dbReference type="InterPro" id="IPR004010">
    <property type="entry name" value="Double_Cache_2"/>
</dbReference>
<dbReference type="InterPro" id="IPR001610">
    <property type="entry name" value="PAC"/>
</dbReference>
<dbReference type="SMART" id="SM00267">
    <property type="entry name" value="GGDEF"/>
    <property type="match status" value="1"/>
</dbReference>
<dbReference type="GO" id="GO:1902201">
    <property type="term" value="P:negative regulation of bacterial-type flagellum-dependent cell motility"/>
    <property type="evidence" value="ECO:0007669"/>
    <property type="project" value="TreeGrafter"/>
</dbReference>
<keyword evidence="3" id="KW-0812">Transmembrane</keyword>
<dbReference type="Gene3D" id="3.30.450.20">
    <property type="entry name" value="PAS domain"/>
    <property type="match status" value="3"/>
</dbReference>
<protein>
    <recommendedName>
        <fullName evidence="1">diguanylate cyclase</fullName>
        <ecNumber evidence="1">2.7.7.65</ecNumber>
    </recommendedName>
</protein>
<dbReference type="Pfam" id="PF08269">
    <property type="entry name" value="dCache_2"/>
    <property type="match status" value="1"/>
</dbReference>
<dbReference type="EMBL" id="PDKM01000006">
    <property type="protein sequence ID" value="RXK09288.1"/>
    <property type="molecule type" value="Genomic_DNA"/>
</dbReference>
<keyword evidence="3" id="KW-1133">Transmembrane helix</keyword>
<dbReference type="SMART" id="SM00086">
    <property type="entry name" value="PAC"/>
    <property type="match status" value="1"/>
</dbReference>
<dbReference type="Proteomes" id="UP000289193">
    <property type="component" value="Unassembled WGS sequence"/>
</dbReference>
<feature type="domain" description="GGDEF" evidence="6">
    <location>
        <begin position="568"/>
        <end position="701"/>
    </location>
</feature>
<name>A0AAX2A5F6_9BACT</name>
<accession>A0AAX2A5F6</accession>
<dbReference type="InterPro" id="IPR029787">
    <property type="entry name" value="Nucleotide_cyclase"/>
</dbReference>
<dbReference type="NCBIfam" id="TIGR00229">
    <property type="entry name" value="sensory_box"/>
    <property type="match status" value="1"/>
</dbReference>
<reference evidence="7 9" key="2">
    <citation type="submission" date="2018-07" db="EMBL/GenBank/DDBJ databases">
        <title>Complete genome of the Arcobacter bivalviorum type strain LMG 26154.</title>
        <authorList>
            <person name="Miller W.G."/>
            <person name="Yee E."/>
            <person name="Bono J.L."/>
        </authorList>
    </citation>
    <scope>NUCLEOTIDE SEQUENCE [LARGE SCALE GENOMIC DNA]</scope>
    <source>
        <strain evidence="7 9">LMG 26154</strain>
    </source>
</reference>
<evidence type="ECO:0000259" key="6">
    <source>
        <dbReference type="PROSITE" id="PS50887"/>
    </source>
</evidence>
<gene>
    <name evidence="7" type="ORF">ABIV_0508</name>
    <name evidence="8" type="ORF">CRV05_10175</name>
</gene>
<comment type="catalytic activity">
    <reaction evidence="2">
        <text>2 GTP = 3',3'-c-di-GMP + 2 diphosphate</text>
        <dbReference type="Rhea" id="RHEA:24898"/>
        <dbReference type="ChEBI" id="CHEBI:33019"/>
        <dbReference type="ChEBI" id="CHEBI:37565"/>
        <dbReference type="ChEBI" id="CHEBI:58805"/>
        <dbReference type="EC" id="2.7.7.65"/>
    </reaction>
</comment>